<feature type="transmembrane region" description="Helical" evidence="3">
    <location>
        <begin position="172"/>
        <end position="190"/>
    </location>
</feature>
<dbReference type="STRING" id="656179.AB870_04615"/>
<dbReference type="Proteomes" id="UP000035651">
    <property type="component" value="Chromosome"/>
</dbReference>
<protein>
    <recommendedName>
        <fullName evidence="4">OmpR/PhoB-type domain-containing protein</fullName>
    </recommendedName>
</protein>
<keyword evidence="6" id="KW-1185">Reference proteome</keyword>
<feature type="domain" description="OmpR/PhoB-type" evidence="4">
    <location>
        <begin position="2"/>
        <end position="105"/>
    </location>
</feature>
<evidence type="ECO:0000313" key="5">
    <source>
        <dbReference type="EMBL" id="AKM29572.1"/>
    </source>
</evidence>
<dbReference type="GO" id="GO:0006355">
    <property type="term" value="P:regulation of DNA-templated transcription"/>
    <property type="evidence" value="ECO:0007669"/>
    <property type="project" value="InterPro"/>
</dbReference>
<dbReference type="InterPro" id="IPR016032">
    <property type="entry name" value="Sig_transdc_resp-reg_C-effctor"/>
</dbReference>
<evidence type="ECO:0000256" key="3">
    <source>
        <dbReference type="SAM" id="Phobius"/>
    </source>
</evidence>
<dbReference type="PROSITE" id="PS51755">
    <property type="entry name" value="OMPR_PHOB"/>
    <property type="match status" value="1"/>
</dbReference>
<dbReference type="KEGG" id="pfg:AB870_04615"/>
<gene>
    <name evidence="5" type="ORF">AB870_04615</name>
</gene>
<evidence type="ECO:0000259" key="4">
    <source>
        <dbReference type="PROSITE" id="PS51755"/>
    </source>
</evidence>
<dbReference type="Pfam" id="PF00486">
    <property type="entry name" value="Trans_reg_C"/>
    <property type="match status" value="1"/>
</dbReference>
<reference evidence="5" key="1">
    <citation type="submission" date="2016-06" db="EMBL/GenBank/DDBJ databases">
        <title>Complete Genome Sequence of Pandoraea faecigallinarum DSM-23572.</title>
        <authorList>
            <person name="Yong D."/>
            <person name="Ee R."/>
            <person name="Lim Y.-L."/>
            <person name="Yin W.-F."/>
            <person name="Chan K.-G."/>
        </authorList>
    </citation>
    <scope>NUCLEOTIDE SEQUENCE</scope>
    <source>
        <strain evidence="5">DSM 23572</strain>
    </source>
</reference>
<evidence type="ECO:0000313" key="6">
    <source>
        <dbReference type="Proteomes" id="UP000035651"/>
    </source>
</evidence>
<name>A0A0H3WP30_9BURK</name>
<dbReference type="GO" id="GO:0003677">
    <property type="term" value="F:DNA binding"/>
    <property type="evidence" value="ECO:0007669"/>
    <property type="project" value="UniProtKB-UniRule"/>
</dbReference>
<dbReference type="SMART" id="SM00862">
    <property type="entry name" value="Trans_reg_C"/>
    <property type="match status" value="1"/>
</dbReference>
<organism evidence="5 6">
    <name type="scientific">Pandoraea faecigallinarum</name>
    <dbReference type="NCBI Taxonomy" id="656179"/>
    <lineage>
        <taxon>Bacteria</taxon>
        <taxon>Pseudomonadati</taxon>
        <taxon>Pseudomonadota</taxon>
        <taxon>Betaproteobacteria</taxon>
        <taxon>Burkholderiales</taxon>
        <taxon>Burkholderiaceae</taxon>
        <taxon>Pandoraea</taxon>
    </lineage>
</organism>
<keyword evidence="1 2" id="KW-0238">DNA-binding</keyword>
<dbReference type="InterPro" id="IPR036388">
    <property type="entry name" value="WH-like_DNA-bd_sf"/>
</dbReference>
<evidence type="ECO:0000256" key="1">
    <source>
        <dbReference type="ARBA" id="ARBA00023125"/>
    </source>
</evidence>
<keyword evidence="3" id="KW-0812">Transmembrane</keyword>
<dbReference type="SUPFAM" id="SSF46894">
    <property type="entry name" value="C-terminal effector domain of the bipartite response regulators"/>
    <property type="match status" value="1"/>
</dbReference>
<sequence>MVKFLLGGTAGFDTDTFALVSRHDSTQSVPLGAAAGRCLQVLLEADGEIVTKKTLLAQGWEQYGAVVSENNLSQAIVRIRKALVQLGADPAVLITLPRIGYRITGVERVSAHNSGQWTTPSGIVSETGTHVEDEEITQKSTPSEEISTRETEALDGIDKAAPRKAVRLDAAVFAWIAAAALSTGIALWVIPKIHGDLRSNAPEVRWEARDASPGNRVFVPPELKQVKSFIDERLDRLARTPPTSVDDHAKRLVYLNGSQSNEVASYFLCLRPITQPDPGCVSYLLIDHLSP</sequence>
<dbReference type="InterPro" id="IPR001867">
    <property type="entry name" value="OmpR/PhoB-type_DNA-bd"/>
</dbReference>
<dbReference type="EMBL" id="CP011807">
    <property type="protein sequence ID" value="AKM29572.1"/>
    <property type="molecule type" value="Genomic_DNA"/>
</dbReference>
<feature type="DNA-binding region" description="OmpR/PhoB-type" evidence="2">
    <location>
        <begin position="2"/>
        <end position="105"/>
    </location>
</feature>
<keyword evidence="3" id="KW-0472">Membrane</keyword>
<dbReference type="GO" id="GO:0000160">
    <property type="term" value="P:phosphorelay signal transduction system"/>
    <property type="evidence" value="ECO:0007669"/>
    <property type="project" value="InterPro"/>
</dbReference>
<keyword evidence="3" id="KW-1133">Transmembrane helix</keyword>
<dbReference type="PATRIC" id="fig|656179.3.peg.1010"/>
<evidence type="ECO:0000256" key="2">
    <source>
        <dbReference type="PROSITE-ProRule" id="PRU01091"/>
    </source>
</evidence>
<proteinExistence type="predicted"/>
<dbReference type="AlphaFoldDB" id="A0A0H3WP30"/>
<accession>A0A0H3WP30</accession>
<dbReference type="OrthoDB" id="1971692at2"/>
<dbReference type="Gene3D" id="1.10.10.10">
    <property type="entry name" value="Winged helix-like DNA-binding domain superfamily/Winged helix DNA-binding domain"/>
    <property type="match status" value="1"/>
</dbReference>
<dbReference type="RefSeq" id="WP_047905503.1">
    <property type="nucleotide sequence ID" value="NZ_CP011807.3"/>
</dbReference>